<evidence type="ECO:0000256" key="4">
    <source>
        <dbReference type="ARBA" id="ARBA00022692"/>
    </source>
</evidence>
<dbReference type="InterPro" id="IPR016439">
    <property type="entry name" value="Lag1/Lac1-like"/>
</dbReference>
<evidence type="ECO:0000256" key="9">
    <source>
        <dbReference type="SAM" id="Phobius"/>
    </source>
</evidence>
<feature type="transmembrane region" description="Helical" evidence="9">
    <location>
        <begin position="212"/>
        <end position="239"/>
    </location>
</feature>
<proteinExistence type="predicted"/>
<keyword evidence="6 7" id="KW-0472">Membrane</keyword>
<keyword evidence="11" id="KW-1185">Reference proteome</keyword>
<evidence type="ECO:0000256" key="8">
    <source>
        <dbReference type="SAM" id="MobiDB-lite"/>
    </source>
</evidence>
<organism evidence="11 12">
    <name type="scientific">Ascaris lumbricoides</name>
    <name type="common">Giant roundworm</name>
    <dbReference type="NCBI Taxonomy" id="6252"/>
    <lineage>
        <taxon>Eukaryota</taxon>
        <taxon>Metazoa</taxon>
        <taxon>Ecdysozoa</taxon>
        <taxon>Nematoda</taxon>
        <taxon>Chromadorea</taxon>
        <taxon>Rhabditida</taxon>
        <taxon>Spirurina</taxon>
        <taxon>Ascaridomorpha</taxon>
        <taxon>Ascaridoidea</taxon>
        <taxon>Ascarididae</taxon>
        <taxon>Ascaris</taxon>
    </lineage>
</organism>
<accession>A0A0M3HX63</accession>
<keyword evidence="4 7" id="KW-0812">Transmembrane</keyword>
<keyword evidence="5 9" id="KW-1133">Transmembrane helix</keyword>
<dbReference type="PANTHER" id="PTHR12560:SF0">
    <property type="entry name" value="LD18904P"/>
    <property type="match status" value="1"/>
</dbReference>
<evidence type="ECO:0000313" key="11">
    <source>
        <dbReference type="Proteomes" id="UP000036681"/>
    </source>
</evidence>
<evidence type="ECO:0000313" key="12">
    <source>
        <dbReference type="WBParaSite" id="ALUE_0000786101-mRNA-1"/>
    </source>
</evidence>
<evidence type="ECO:0000256" key="5">
    <source>
        <dbReference type="ARBA" id="ARBA00022989"/>
    </source>
</evidence>
<dbReference type="InterPro" id="IPR006634">
    <property type="entry name" value="TLC-dom"/>
</dbReference>
<feature type="transmembrane region" description="Helical" evidence="9">
    <location>
        <begin position="259"/>
        <end position="276"/>
    </location>
</feature>
<dbReference type="Proteomes" id="UP000036681">
    <property type="component" value="Unplaced"/>
</dbReference>
<dbReference type="GO" id="GO:0046513">
    <property type="term" value="P:ceramide biosynthetic process"/>
    <property type="evidence" value="ECO:0007669"/>
    <property type="project" value="InterPro"/>
</dbReference>
<name>A0A0M3HX63_ASCLU</name>
<reference evidence="12" key="1">
    <citation type="submission" date="2017-02" db="UniProtKB">
        <authorList>
            <consortium name="WormBaseParasite"/>
        </authorList>
    </citation>
    <scope>IDENTIFICATION</scope>
</reference>
<feature type="transmembrane region" description="Helical" evidence="9">
    <location>
        <begin position="137"/>
        <end position="161"/>
    </location>
</feature>
<dbReference type="PANTHER" id="PTHR12560">
    <property type="entry name" value="LONGEVITY ASSURANCE FACTOR 1 LAG1"/>
    <property type="match status" value="1"/>
</dbReference>
<evidence type="ECO:0000256" key="1">
    <source>
        <dbReference type="ARBA" id="ARBA00004141"/>
    </source>
</evidence>
<feature type="domain" description="TLC" evidence="10">
    <location>
        <begin position="132"/>
        <end position="344"/>
    </location>
</feature>
<feature type="transmembrane region" description="Helical" evidence="9">
    <location>
        <begin position="181"/>
        <end position="200"/>
    </location>
</feature>
<evidence type="ECO:0000256" key="2">
    <source>
        <dbReference type="ARBA" id="ARBA00004760"/>
    </source>
</evidence>
<evidence type="ECO:0000259" key="10">
    <source>
        <dbReference type="PROSITE" id="PS50922"/>
    </source>
</evidence>
<dbReference type="GO" id="GO:0050291">
    <property type="term" value="F:sphingosine N-acyltransferase activity"/>
    <property type="evidence" value="ECO:0007669"/>
    <property type="project" value="InterPro"/>
</dbReference>
<dbReference type="WBParaSite" id="ALUE_0000786101-mRNA-1">
    <property type="protein sequence ID" value="ALUE_0000786101-mRNA-1"/>
    <property type="gene ID" value="ALUE_0000786101"/>
</dbReference>
<dbReference type="Pfam" id="PF03798">
    <property type="entry name" value="TRAM_LAG1_CLN8"/>
    <property type="match status" value="1"/>
</dbReference>
<evidence type="ECO:0000256" key="7">
    <source>
        <dbReference type="PROSITE-ProRule" id="PRU00205"/>
    </source>
</evidence>
<feature type="compositionally biased region" description="Acidic residues" evidence="8">
    <location>
        <begin position="355"/>
        <end position="364"/>
    </location>
</feature>
<dbReference type="AlphaFoldDB" id="A0A0M3HX63"/>
<dbReference type="PROSITE" id="PS50922">
    <property type="entry name" value="TLC"/>
    <property type="match status" value="1"/>
</dbReference>
<comment type="pathway">
    <text evidence="3">Sphingolipid metabolism.</text>
</comment>
<sequence>MQLVHSAQPIACNVGHTLSRHVLQATRRLLNRRRNERQTVVLEGSVRITLAHIMWNPEFWLPRGVTWDQLPTHFEDLIYPIMLTFPILVFRILFESFVGIPCGFYLGYGTGTLTEQIKRHLFFGFASNTRSKRVLECFFRFSSYLFLFLFGCITLVDAPWLHDVTLCWIGYPFHEVSDAVWWYYMIEMGFYYSLLITSLFDVRRTDFRQLLFHHFVTILLLSASWMINFIRVGTLVLILHDVSDISLELAKLVRYDEANAKYANAIFFIFLISWTLTRIGYFPLVVIRSAIFDAPTLIQSDYDLFNPFEIPYAPRIIIGFLFCLLALHIFWTTIIVRIVIRTITVGDAKDVRSDDESEDEEENVDGVYSRNTRKEK</sequence>
<feature type="region of interest" description="Disordered" evidence="8">
    <location>
        <begin position="350"/>
        <end position="376"/>
    </location>
</feature>
<protein>
    <submittedName>
        <fullName evidence="12">TLC domain-containing protein</fullName>
    </submittedName>
</protein>
<dbReference type="PIRSF" id="PIRSF005225">
    <property type="entry name" value="LAG1_LAC1"/>
    <property type="match status" value="1"/>
</dbReference>
<evidence type="ECO:0000256" key="6">
    <source>
        <dbReference type="ARBA" id="ARBA00023136"/>
    </source>
</evidence>
<evidence type="ECO:0000256" key="3">
    <source>
        <dbReference type="ARBA" id="ARBA00004991"/>
    </source>
</evidence>
<feature type="transmembrane region" description="Helical" evidence="9">
    <location>
        <begin position="318"/>
        <end position="340"/>
    </location>
</feature>
<dbReference type="UniPathway" id="UPA00222"/>
<dbReference type="SMART" id="SM00724">
    <property type="entry name" value="TLC"/>
    <property type="match status" value="1"/>
</dbReference>
<comment type="subcellular location">
    <subcellularLocation>
        <location evidence="1">Membrane</location>
        <topology evidence="1">Multi-pass membrane protein</topology>
    </subcellularLocation>
</comment>
<dbReference type="GO" id="GO:0016020">
    <property type="term" value="C:membrane"/>
    <property type="evidence" value="ECO:0007669"/>
    <property type="project" value="UniProtKB-SubCell"/>
</dbReference>
<comment type="pathway">
    <text evidence="2">Lipid metabolism; sphingolipid metabolism.</text>
</comment>